<gene>
    <name evidence="1" type="ORF">VNO80_17479</name>
</gene>
<evidence type="ECO:0000313" key="1">
    <source>
        <dbReference type="EMBL" id="KAK7352063.1"/>
    </source>
</evidence>
<sequence>MKCRTCNSWKWRERKGFRREGPGPKSPLRASLTNPPVFLVASLVHSLYKLAFTFMQFLPSRTFVEALFFSLRSKPVTPSNTVPALYFVSFPRLRYSLPYFLHFSFRSLSSTRSGARSGLGWVQQLCES</sequence>
<keyword evidence="2" id="KW-1185">Reference proteome</keyword>
<evidence type="ECO:0000313" key="2">
    <source>
        <dbReference type="Proteomes" id="UP001374584"/>
    </source>
</evidence>
<organism evidence="1 2">
    <name type="scientific">Phaseolus coccineus</name>
    <name type="common">Scarlet runner bean</name>
    <name type="synonym">Phaseolus multiflorus</name>
    <dbReference type="NCBI Taxonomy" id="3886"/>
    <lineage>
        <taxon>Eukaryota</taxon>
        <taxon>Viridiplantae</taxon>
        <taxon>Streptophyta</taxon>
        <taxon>Embryophyta</taxon>
        <taxon>Tracheophyta</taxon>
        <taxon>Spermatophyta</taxon>
        <taxon>Magnoliopsida</taxon>
        <taxon>eudicotyledons</taxon>
        <taxon>Gunneridae</taxon>
        <taxon>Pentapetalae</taxon>
        <taxon>rosids</taxon>
        <taxon>fabids</taxon>
        <taxon>Fabales</taxon>
        <taxon>Fabaceae</taxon>
        <taxon>Papilionoideae</taxon>
        <taxon>50 kb inversion clade</taxon>
        <taxon>NPAAA clade</taxon>
        <taxon>indigoferoid/millettioid clade</taxon>
        <taxon>Phaseoleae</taxon>
        <taxon>Phaseolus</taxon>
    </lineage>
</organism>
<protein>
    <submittedName>
        <fullName evidence="1">Uncharacterized protein</fullName>
    </submittedName>
</protein>
<reference evidence="1 2" key="1">
    <citation type="submission" date="2024-01" db="EMBL/GenBank/DDBJ databases">
        <title>The genomes of 5 underutilized Papilionoideae crops provide insights into root nodulation and disease resistanc.</title>
        <authorList>
            <person name="Jiang F."/>
        </authorList>
    </citation>
    <scope>NUCLEOTIDE SEQUENCE [LARGE SCALE GENOMIC DNA]</scope>
    <source>
        <strain evidence="1">JINMINGXINNONG_FW02</strain>
        <tissue evidence="1">Leaves</tissue>
    </source>
</reference>
<comment type="caution">
    <text evidence="1">The sequence shown here is derived from an EMBL/GenBank/DDBJ whole genome shotgun (WGS) entry which is preliminary data.</text>
</comment>
<accession>A0AAN9MHD5</accession>
<dbReference type="EMBL" id="JAYMYR010000007">
    <property type="protein sequence ID" value="KAK7352063.1"/>
    <property type="molecule type" value="Genomic_DNA"/>
</dbReference>
<name>A0AAN9MHD5_PHACN</name>
<dbReference type="Proteomes" id="UP001374584">
    <property type="component" value="Unassembled WGS sequence"/>
</dbReference>
<dbReference type="AlphaFoldDB" id="A0AAN9MHD5"/>
<proteinExistence type="predicted"/>